<dbReference type="AlphaFoldDB" id="A0AAU7UBN4"/>
<dbReference type="GO" id="GO:0022857">
    <property type="term" value="F:transmembrane transporter activity"/>
    <property type="evidence" value="ECO:0007669"/>
    <property type="project" value="InterPro"/>
</dbReference>
<accession>A0AAU7UBN4</accession>
<organism evidence="7">
    <name type="scientific">Deinococcus sonorensis KR-87</name>
    <dbReference type="NCBI Taxonomy" id="694439"/>
    <lineage>
        <taxon>Bacteria</taxon>
        <taxon>Thermotogati</taxon>
        <taxon>Deinococcota</taxon>
        <taxon>Deinococci</taxon>
        <taxon>Deinococcales</taxon>
        <taxon>Deinococcaceae</taxon>
        <taxon>Deinococcus</taxon>
    </lineage>
</organism>
<protein>
    <submittedName>
        <fullName evidence="7">MFS transporter</fullName>
    </submittedName>
</protein>
<feature type="transmembrane region" description="Helical" evidence="5">
    <location>
        <begin position="366"/>
        <end position="386"/>
    </location>
</feature>
<evidence type="ECO:0000313" key="7">
    <source>
        <dbReference type="EMBL" id="XBV85484.1"/>
    </source>
</evidence>
<feature type="transmembrane region" description="Helical" evidence="5">
    <location>
        <begin position="340"/>
        <end position="360"/>
    </location>
</feature>
<feature type="transmembrane region" description="Helical" evidence="5">
    <location>
        <begin position="144"/>
        <end position="165"/>
    </location>
</feature>
<dbReference type="SUPFAM" id="SSF103473">
    <property type="entry name" value="MFS general substrate transporter"/>
    <property type="match status" value="1"/>
</dbReference>
<dbReference type="InterPro" id="IPR036259">
    <property type="entry name" value="MFS_trans_sf"/>
</dbReference>
<feature type="transmembrane region" description="Helical" evidence="5">
    <location>
        <begin position="44"/>
        <end position="64"/>
    </location>
</feature>
<dbReference type="InterPro" id="IPR051788">
    <property type="entry name" value="MFS_Transporter"/>
</dbReference>
<proteinExistence type="predicted"/>
<feature type="transmembrane region" description="Helical" evidence="5">
    <location>
        <begin position="21"/>
        <end position="38"/>
    </location>
</feature>
<feature type="transmembrane region" description="Helical" evidence="5">
    <location>
        <begin position="305"/>
        <end position="328"/>
    </location>
</feature>
<sequence>MSQALLPRTASAVQARVATSAMFWVNGAVFATWVLHIPDVRDRLGLSSATVGSALLAIAVGSMLSMPLTGGWIARFGSAAVTRLAALLFSASLVLPFLASNLTLLCVALLVIGLTSGAMDVAMNAQGLAVEQRLERPVMSSFHAWFSFGNLSGALLGSLLIGLGVSLWPHALAVSVLCLLLVALGAGRLLPANLDIRDRQTQTEDAARPLPRTPMVLLLGALCFLGMMGEGATGDWSGLYFSDVLKATGAALGLGYSAFTLAMLVGRIFGDRWRHRFGDQLVVTSGALLSGLGMLLAVLSPSLWLSTLGFLLTGLGVANIVPVLYGAAGRAFSGHGIARVATLGYAGFLAGPPLIGFVAHELNLRWGLGVVTVSLLIVALLGGQVYRQLARLDPASS</sequence>
<comment type="subcellular location">
    <subcellularLocation>
        <location evidence="1">Membrane</location>
        <topology evidence="1">Multi-pass membrane protein</topology>
    </subcellularLocation>
</comment>
<keyword evidence="3 5" id="KW-1133">Transmembrane helix</keyword>
<dbReference type="EMBL" id="CP158299">
    <property type="protein sequence ID" value="XBV85484.1"/>
    <property type="molecule type" value="Genomic_DNA"/>
</dbReference>
<feature type="transmembrane region" description="Helical" evidence="5">
    <location>
        <begin position="210"/>
        <end position="229"/>
    </location>
</feature>
<dbReference type="PANTHER" id="PTHR23514:SF13">
    <property type="entry name" value="INNER MEMBRANE PROTEIN YBJJ"/>
    <property type="match status" value="1"/>
</dbReference>
<dbReference type="CDD" id="cd17393">
    <property type="entry name" value="MFS_MosC_like"/>
    <property type="match status" value="1"/>
</dbReference>
<dbReference type="PROSITE" id="PS50850">
    <property type="entry name" value="MFS"/>
    <property type="match status" value="1"/>
</dbReference>
<dbReference type="RefSeq" id="WP_350243521.1">
    <property type="nucleotide sequence ID" value="NZ_CP158299.1"/>
</dbReference>
<evidence type="ECO:0000259" key="6">
    <source>
        <dbReference type="PROSITE" id="PS50850"/>
    </source>
</evidence>
<evidence type="ECO:0000256" key="3">
    <source>
        <dbReference type="ARBA" id="ARBA00022989"/>
    </source>
</evidence>
<feature type="transmembrane region" description="Helical" evidence="5">
    <location>
        <begin position="249"/>
        <end position="269"/>
    </location>
</feature>
<dbReference type="GO" id="GO:0016020">
    <property type="term" value="C:membrane"/>
    <property type="evidence" value="ECO:0007669"/>
    <property type="project" value="UniProtKB-SubCell"/>
</dbReference>
<dbReference type="InterPro" id="IPR011701">
    <property type="entry name" value="MFS"/>
</dbReference>
<evidence type="ECO:0000256" key="4">
    <source>
        <dbReference type="ARBA" id="ARBA00023136"/>
    </source>
</evidence>
<feature type="transmembrane region" description="Helical" evidence="5">
    <location>
        <begin position="171"/>
        <end position="190"/>
    </location>
</feature>
<dbReference type="KEGG" id="dsc:ABOD76_18935"/>
<dbReference type="Pfam" id="PF07690">
    <property type="entry name" value="MFS_1"/>
    <property type="match status" value="1"/>
</dbReference>
<feature type="domain" description="Major facilitator superfamily (MFS) profile" evidence="6">
    <location>
        <begin position="1"/>
        <end position="391"/>
    </location>
</feature>
<reference evidence="7" key="1">
    <citation type="submission" date="2024-06" db="EMBL/GenBank/DDBJ databases">
        <title>Draft Genome Sequence of Deinococcus sonorensis Type Strain KR-87, a Biofilm Producing Representative of the Genus Deinococcus.</title>
        <authorList>
            <person name="Boren L.S."/>
            <person name="Grosso R.A."/>
            <person name="Hugenberg-Cox A.N."/>
            <person name="Hill J.T.E."/>
            <person name="Albert C.M."/>
            <person name="Tuohy J.M."/>
        </authorList>
    </citation>
    <scope>NUCLEOTIDE SEQUENCE</scope>
    <source>
        <strain evidence="7">KR-87</strain>
    </source>
</reference>
<dbReference type="Gene3D" id="1.20.1250.20">
    <property type="entry name" value="MFS general substrate transporter like domains"/>
    <property type="match status" value="2"/>
</dbReference>
<dbReference type="PANTHER" id="PTHR23514">
    <property type="entry name" value="BYPASS OF STOP CODON PROTEIN 6"/>
    <property type="match status" value="1"/>
</dbReference>
<dbReference type="InterPro" id="IPR020846">
    <property type="entry name" value="MFS_dom"/>
</dbReference>
<name>A0AAU7UBN4_9DEIO</name>
<feature type="transmembrane region" description="Helical" evidence="5">
    <location>
        <begin position="102"/>
        <end position="123"/>
    </location>
</feature>
<gene>
    <name evidence="7" type="ORF">ABOD76_18935</name>
</gene>
<keyword evidence="2 5" id="KW-0812">Transmembrane</keyword>
<keyword evidence="4 5" id="KW-0472">Membrane</keyword>
<feature type="transmembrane region" description="Helical" evidence="5">
    <location>
        <begin position="281"/>
        <end position="299"/>
    </location>
</feature>
<evidence type="ECO:0000256" key="5">
    <source>
        <dbReference type="SAM" id="Phobius"/>
    </source>
</evidence>
<evidence type="ECO:0000256" key="1">
    <source>
        <dbReference type="ARBA" id="ARBA00004141"/>
    </source>
</evidence>
<evidence type="ECO:0000256" key="2">
    <source>
        <dbReference type="ARBA" id="ARBA00022692"/>
    </source>
</evidence>